<organism evidence="4 5">
    <name type="scientific">Plasmodium fragile</name>
    <dbReference type="NCBI Taxonomy" id="5857"/>
    <lineage>
        <taxon>Eukaryota</taxon>
        <taxon>Sar</taxon>
        <taxon>Alveolata</taxon>
        <taxon>Apicomplexa</taxon>
        <taxon>Aconoidasida</taxon>
        <taxon>Haemosporida</taxon>
        <taxon>Plasmodiidae</taxon>
        <taxon>Plasmodium</taxon>
        <taxon>Plasmodium (Plasmodium)</taxon>
    </lineage>
</organism>
<keyword evidence="2" id="KW-1133">Transmembrane helix</keyword>
<evidence type="ECO:0000259" key="3">
    <source>
        <dbReference type="Pfam" id="PF12879"/>
    </source>
</evidence>
<dbReference type="InterPro" id="IPR024288">
    <property type="entry name" value="SICA_C"/>
</dbReference>
<dbReference type="Proteomes" id="UP000054561">
    <property type="component" value="Unassembled WGS sequence"/>
</dbReference>
<dbReference type="GeneID" id="24270843"/>
<keyword evidence="2" id="KW-0812">Transmembrane</keyword>
<sequence>MERIEDSLDAYAVSCGDSGWPRRGDTHQGNLYTGHTVAAKMKCSMMVGALHFVAGWTPNQPPDTDESQNDKEMKAIMRCMVANVFAYILAEITCPYEWPAIDQAWKIMKELAVGTRDTSNPLYTGQCTQDIYKDFKIGKGNLQEAVRKWLKQSTTISARINEIKKNPQCTMKWEMYKNSMQKRGEQAKISSIFQKEDLQGLVEEQIKEVFKRITKKVSTQVQKARQREQGYEDSTNSDVDSAKDEDVDDDDDANHEDAEQADANAKKKEAPPAKVPEASPPKKPEAPPAQVPEVPKAGVPEDTDKNKPPEAGSGTDGRGRSEDPPAGPDAQAPSVAQGGRSDTPPADAAPTTSAGTGQGTQTETTPPGPGPGPGPGQQPPPPPPSRAASPEQGTVATTTDTAAEKTAGKSKDDTGEEECTDEKSSSSASGAQTHEGSLVSVTSVPYSYPGEASCEILKTIRQQERATSSTGHDVVDGGNDDPPPLNPPKPKPNPNPDQSGSSGDDGGADQSSGGGAHGVSGGEGKGGEDGQKDGGAGGAVGGGTGGSSGVNGGVSGGGTGRGAGAAVGGAGGSPPSGGPSKGANDQPLPTPPPPSKPFNPKDLIPYTPAIIPAVVGIGIIAFFLWKYFAYLGTNRRRTYRTVRDVPSPPLDEEILAHLQRGDLPPPDYGYTMVRDTPPSSAAERRGQRPPRVHTRTIIELHLEVLNECEATEWENVKDDYLQILVEEFMGGPNGHSSCPDAPSTNQDLSGNTLSANVHPPTDTAVTDACPPHDPDPWRCMDAIQFATDPSASNDEDSDPWSCMETIPLATDTSPPNDPDPWSCMETIQLDAQQNAHSNHREATSDCTTWINWIHRNKHLLRACTTQPWFLQLKSDWKQYYQQHATDDVSGNSELSDQRRIGCVEMKKDAWKQWVQQQHRQMRMYGQEEWFQHLLNSVEEETVTATGESPGVETLMGKEDVLRVTDAPRTQPLHPQPYMKKRLTAKIWILILALVIEQCEVERSLQEKELYVDALLEQL</sequence>
<dbReference type="RefSeq" id="XP_012338554.1">
    <property type="nucleotide sequence ID" value="XM_012483131.1"/>
</dbReference>
<feature type="compositionally biased region" description="Low complexity" evidence="1">
    <location>
        <begin position="386"/>
        <end position="401"/>
    </location>
</feature>
<dbReference type="AlphaFoldDB" id="A0A0D9QGI9"/>
<reference evidence="4 5" key="1">
    <citation type="submission" date="2014-03" db="EMBL/GenBank/DDBJ databases">
        <title>The Genome Sequence of Plasmodium fragile nilgiri.</title>
        <authorList>
            <consortium name="The Broad Institute Genomics Platform"/>
            <consortium name="The Broad Institute Genome Sequencing Center for Infectious Disease"/>
            <person name="Neafsey D."/>
            <person name="Duraisingh M."/>
            <person name="Young S.K."/>
            <person name="Zeng Q."/>
            <person name="Gargeya S."/>
            <person name="Abouelleil A."/>
            <person name="Alvarado L."/>
            <person name="Chapman S.B."/>
            <person name="Gainer-Dewar J."/>
            <person name="Goldberg J."/>
            <person name="Griggs A."/>
            <person name="Gujja S."/>
            <person name="Hansen M."/>
            <person name="Howarth C."/>
            <person name="Imamovic A."/>
            <person name="Larimer J."/>
            <person name="Pearson M."/>
            <person name="Poon T.W."/>
            <person name="Priest M."/>
            <person name="Roberts A."/>
            <person name="Saif S."/>
            <person name="Shea T."/>
            <person name="Sykes S."/>
            <person name="Wortman J."/>
            <person name="Nusbaum C."/>
            <person name="Birren B."/>
        </authorList>
    </citation>
    <scope>NUCLEOTIDE SEQUENCE [LARGE SCALE GENOMIC DNA]</scope>
    <source>
        <strain evidence="5">nilgiri</strain>
    </source>
</reference>
<feature type="compositionally biased region" description="Gly residues" evidence="1">
    <location>
        <begin position="533"/>
        <end position="575"/>
    </location>
</feature>
<accession>A0A0D9QGI9</accession>
<dbReference type="EMBL" id="KQ001783">
    <property type="protein sequence ID" value="KJP84841.1"/>
    <property type="molecule type" value="Genomic_DNA"/>
</dbReference>
<feature type="compositionally biased region" description="Basic and acidic residues" evidence="1">
    <location>
        <begin position="402"/>
        <end position="413"/>
    </location>
</feature>
<dbReference type="OMA" id="DDANHED"/>
<dbReference type="VEuPathDB" id="PlasmoDB:AK88_05529"/>
<evidence type="ECO:0000313" key="4">
    <source>
        <dbReference type="EMBL" id="KJP84841.1"/>
    </source>
</evidence>
<evidence type="ECO:0000256" key="1">
    <source>
        <dbReference type="SAM" id="MobiDB-lite"/>
    </source>
</evidence>
<feature type="compositionally biased region" description="Pro residues" evidence="1">
    <location>
        <begin position="366"/>
        <end position="385"/>
    </location>
</feature>
<gene>
    <name evidence="4" type="ORF">AK88_05529</name>
</gene>
<feature type="compositionally biased region" description="Acidic residues" evidence="1">
    <location>
        <begin position="243"/>
        <end position="254"/>
    </location>
</feature>
<feature type="transmembrane region" description="Helical" evidence="2">
    <location>
        <begin position="609"/>
        <end position="630"/>
    </location>
</feature>
<evidence type="ECO:0000256" key="2">
    <source>
        <dbReference type="SAM" id="Phobius"/>
    </source>
</evidence>
<evidence type="ECO:0000313" key="5">
    <source>
        <dbReference type="Proteomes" id="UP000054561"/>
    </source>
</evidence>
<feature type="compositionally biased region" description="Polar residues" evidence="1">
    <location>
        <begin position="425"/>
        <end position="437"/>
    </location>
</feature>
<dbReference type="Pfam" id="PF12879">
    <property type="entry name" value="SICA_C"/>
    <property type="match status" value="1"/>
</dbReference>
<name>A0A0D9QGI9_PLAFR</name>
<feature type="domain" description="Schizont-infected cell agglutination C-terminal" evidence="3">
    <location>
        <begin position="626"/>
        <end position="731"/>
    </location>
</feature>
<feature type="compositionally biased region" description="Gly residues" evidence="1">
    <location>
        <begin position="512"/>
        <end position="524"/>
    </location>
</feature>
<feature type="region of interest" description="Disordered" evidence="1">
    <location>
        <begin position="215"/>
        <end position="437"/>
    </location>
</feature>
<feature type="compositionally biased region" description="Pro residues" evidence="1">
    <location>
        <begin position="481"/>
        <end position="495"/>
    </location>
</feature>
<keyword evidence="5" id="KW-1185">Reference proteome</keyword>
<feature type="region of interest" description="Disordered" evidence="1">
    <location>
        <begin position="459"/>
        <end position="600"/>
    </location>
</feature>
<proteinExistence type="predicted"/>
<feature type="compositionally biased region" description="Pro residues" evidence="1">
    <location>
        <begin position="588"/>
        <end position="597"/>
    </location>
</feature>
<feature type="compositionally biased region" description="Low complexity" evidence="1">
    <location>
        <begin position="341"/>
        <end position="365"/>
    </location>
</feature>
<keyword evidence="2" id="KW-0472">Membrane</keyword>
<protein>
    <recommendedName>
        <fullName evidence="3">Schizont-infected cell agglutination C-terminal domain-containing protein</fullName>
    </recommendedName>
</protein>